<dbReference type="Gene3D" id="3.90.79.10">
    <property type="entry name" value="Nucleoside Triphosphate Pyrophosphohydrolase"/>
    <property type="match status" value="1"/>
</dbReference>
<dbReference type="EMBL" id="LCKW01000044">
    <property type="protein sequence ID" value="KKU06717.1"/>
    <property type="molecule type" value="Genomic_DNA"/>
</dbReference>
<dbReference type="STRING" id="1618993.UX09_C0044G0011"/>
<sequence>EPLGKIDIWFRDQHVHKGTIIHKDIFYFLFSTPAKAELNPQIAEHVLEAKWLPANQLLKNSYYEDLIPVIKKALVAVQK</sequence>
<gene>
    <name evidence="1" type="ORF">UX09_C0044G0011</name>
</gene>
<accession>A0A0G1MF68</accession>
<feature type="non-terminal residue" evidence="1">
    <location>
        <position position="1"/>
    </location>
</feature>
<name>A0A0G1MF68_9BACT</name>
<dbReference type="AlphaFoldDB" id="A0A0G1MF68"/>
<dbReference type="Proteomes" id="UP000034354">
    <property type="component" value="Unassembled WGS sequence"/>
</dbReference>
<reference evidence="1 2" key="1">
    <citation type="journal article" date="2015" name="Nature">
        <title>rRNA introns, odd ribosomes, and small enigmatic genomes across a large radiation of phyla.</title>
        <authorList>
            <person name="Brown C.T."/>
            <person name="Hug L.A."/>
            <person name="Thomas B.C."/>
            <person name="Sharon I."/>
            <person name="Castelle C.J."/>
            <person name="Singh A."/>
            <person name="Wilkins M.J."/>
            <person name="Williams K.H."/>
            <person name="Banfield J.F."/>
        </authorList>
    </citation>
    <scope>NUCLEOTIDE SEQUENCE [LARGE SCALE GENOMIC DNA]</scope>
</reference>
<proteinExistence type="predicted"/>
<dbReference type="SUPFAM" id="SSF55811">
    <property type="entry name" value="Nudix"/>
    <property type="match status" value="1"/>
</dbReference>
<evidence type="ECO:0008006" key="3">
    <source>
        <dbReference type="Google" id="ProtNLM"/>
    </source>
</evidence>
<organism evidence="1 2">
    <name type="scientific">Candidatus Uhrbacteria bacterium GW2011_GWE2_45_35</name>
    <dbReference type="NCBI Taxonomy" id="1618993"/>
    <lineage>
        <taxon>Bacteria</taxon>
        <taxon>Candidatus Uhriibacteriota</taxon>
    </lineage>
</organism>
<dbReference type="InterPro" id="IPR015797">
    <property type="entry name" value="NUDIX_hydrolase-like_dom_sf"/>
</dbReference>
<comment type="caution">
    <text evidence="1">The sequence shown here is derived from an EMBL/GenBank/DDBJ whole genome shotgun (WGS) entry which is preliminary data.</text>
</comment>
<protein>
    <recommendedName>
        <fullName evidence="3">Nudix hydrolase domain-containing protein</fullName>
    </recommendedName>
</protein>
<evidence type="ECO:0000313" key="2">
    <source>
        <dbReference type="Proteomes" id="UP000034354"/>
    </source>
</evidence>
<evidence type="ECO:0000313" key="1">
    <source>
        <dbReference type="EMBL" id="KKU06717.1"/>
    </source>
</evidence>